<dbReference type="Pfam" id="PF00528">
    <property type="entry name" value="BPD_transp_1"/>
    <property type="match status" value="1"/>
</dbReference>
<feature type="transmembrane region" description="Helical" evidence="11">
    <location>
        <begin position="254"/>
        <end position="274"/>
    </location>
</feature>
<evidence type="ECO:0000256" key="11">
    <source>
        <dbReference type="RuleBase" id="RU363032"/>
    </source>
</evidence>
<keyword evidence="5" id="KW-1003">Cell membrane</keyword>
<keyword evidence="6 11" id="KW-0812">Transmembrane</keyword>
<gene>
    <name evidence="14" type="ORF">G3I59_14050</name>
</gene>
<comment type="similarity">
    <text evidence="3">Belongs to the ABC transporter superfamily.</text>
</comment>
<dbReference type="Gene3D" id="1.10.3720.10">
    <property type="entry name" value="MetI-like"/>
    <property type="match status" value="1"/>
</dbReference>
<dbReference type="SUPFAM" id="SSF161098">
    <property type="entry name" value="MetI-like"/>
    <property type="match status" value="1"/>
</dbReference>
<dbReference type="InterPro" id="IPR003593">
    <property type="entry name" value="AAA+_ATPase"/>
</dbReference>
<dbReference type="InterPro" id="IPR025966">
    <property type="entry name" value="OppC_N"/>
</dbReference>
<keyword evidence="10 11" id="KW-0472">Membrane</keyword>
<dbReference type="InterPro" id="IPR050388">
    <property type="entry name" value="ABC_Ni/Peptide_Import"/>
</dbReference>
<dbReference type="CDD" id="cd06261">
    <property type="entry name" value="TM_PBP2"/>
    <property type="match status" value="1"/>
</dbReference>
<dbReference type="Pfam" id="PF12911">
    <property type="entry name" value="OppC_N"/>
    <property type="match status" value="1"/>
</dbReference>
<dbReference type="InterPro" id="IPR035906">
    <property type="entry name" value="MetI-like_sf"/>
</dbReference>
<dbReference type="PROSITE" id="PS50928">
    <property type="entry name" value="ABC_TM1"/>
    <property type="match status" value="1"/>
</dbReference>
<comment type="subcellular location">
    <subcellularLocation>
        <location evidence="11">Cell membrane</location>
        <topology evidence="11">Multi-pass membrane protein</topology>
    </subcellularLocation>
    <subcellularLocation>
        <location evidence="2">Cell membrane</location>
        <topology evidence="2">Peripheral membrane protein</topology>
    </subcellularLocation>
    <subcellularLocation>
        <location evidence="1">Membrane</location>
        <topology evidence="1">Multi-pass membrane protein</topology>
    </subcellularLocation>
</comment>
<evidence type="ECO:0000313" key="15">
    <source>
        <dbReference type="Proteomes" id="UP000470404"/>
    </source>
</evidence>
<dbReference type="InterPro" id="IPR013563">
    <property type="entry name" value="Oligopep_ABC_C"/>
</dbReference>
<evidence type="ECO:0000256" key="10">
    <source>
        <dbReference type="ARBA" id="ARBA00023136"/>
    </source>
</evidence>
<dbReference type="Gene3D" id="3.40.50.300">
    <property type="entry name" value="P-loop containing nucleotide triphosphate hydrolases"/>
    <property type="match status" value="1"/>
</dbReference>
<dbReference type="SMART" id="SM00382">
    <property type="entry name" value="AAA"/>
    <property type="match status" value="1"/>
</dbReference>
<feature type="transmembrane region" description="Helical" evidence="11">
    <location>
        <begin position="24"/>
        <end position="46"/>
    </location>
</feature>
<dbReference type="InterPro" id="IPR027417">
    <property type="entry name" value="P-loop_NTPase"/>
</dbReference>
<feature type="domain" description="ABC transporter" evidence="12">
    <location>
        <begin position="310"/>
        <end position="560"/>
    </location>
</feature>
<evidence type="ECO:0000256" key="4">
    <source>
        <dbReference type="ARBA" id="ARBA00022448"/>
    </source>
</evidence>
<evidence type="ECO:0000256" key="1">
    <source>
        <dbReference type="ARBA" id="ARBA00004141"/>
    </source>
</evidence>
<evidence type="ECO:0000259" key="13">
    <source>
        <dbReference type="PROSITE" id="PS50928"/>
    </source>
</evidence>
<evidence type="ECO:0000256" key="3">
    <source>
        <dbReference type="ARBA" id="ARBA00005417"/>
    </source>
</evidence>
<accession>A0ABX0BP13</accession>
<feature type="transmembrane region" description="Helical" evidence="11">
    <location>
        <begin position="123"/>
        <end position="144"/>
    </location>
</feature>
<evidence type="ECO:0000256" key="6">
    <source>
        <dbReference type="ARBA" id="ARBA00022692"/>
    </source>
</evidence>
<dbReference type="PANTHER" id="PTHR43297:SF2">
    <property type="entry name" value="DIPEPTIDE TRANSPORT ATP-BINDING PROTEIN DPPD"/>
    <property type="match status" value="1"/>
</dbReference>
<comment type="caution">
    <text evidence="14">The sequence shown here is derived from an EMBL/GenBank/DDBJ whole genome shotgun (WGS) entry which is preliminary data.</text>
</comment>
<dbReference type="PANTHER" id="PTHR43297">
    <property type="entry name" value="OLIGOPEPTIDE TRANSPORT ATP-BINDING PROTEIN APPD"/>
    <property type="match status" value="1"/>
</dbReference>
<dbReference type="CDD" id="cd03257">
    <property type="entry name" value="ABC_NikE_OppD_transporters"/>
    <property type="match status" value="1"/>
</dbReference>
<keyword evidence="9 11" id="KW-1133">Transmembrane helix</keyword>
<dbReference type="InterPro" id="IPR003439">
    <property type="entry name" value="ABC_transporter-like_ATP-bd"/>
</dbReference>
<dbReference type="InterPro" id="IPR017871">
    <property type="entry name" value="ABC_transporter-like_CS"/>
</dbReference>
<keyword evidence="15" id="KW-1185">Reference proteome</keyword>
<evidence type="ECO:0000256" key="2">
    <source>
        <dbReference type="ARBA" id="ARBA00004202"/>
    </source>
</evidence>
<evidence type="ECO:0000313" key="14">
    <source>
        <dbReference type="EMBL" id="NEC56678.1"/>
    </source>
</evidence>
<keyword evidence="8" id="KW-0067">ATP-binding</keyword>
<reference evidence="14 15" key="1">
    <citation type="submission" date="2020-01" db="EMBL/GenBank/DDBJ databases">
        <title>Insect and environment-associated Actinomycetes.</title>
        <authorList>
            <person name="Currrie C."/>
            <person name="Chevrette M."/>
            <person name="Carlson C."/>
            <person name="Stubbendieck R."/>
            <person name="Wendt-Pienkowski E."/>
        </authorList>
    </citation>
    <scope>NUCLEOTIDE SEQUENCE [LARGE SCALE GENOMIC DNA]</scope>
    <source>
        <strain evidence="14 15">SID8386</strain>
    </source>
</reference>
<protein>
    <submittedName>
        <fullName evidence="14">Dipeptide/oligopeptide/nickel ABC transporter permease/ATP-binding protein</fullName>
    </submittedName>
</protein>
<evidence type="ECO:0000259" key="12">
    <source>
        <dbReference type="PROSITE" id="PS50893"/>
    </source>
</evidence>
<name>A0ABX0BP13_9PSEU</name>
<dbReference type="Proteomes" id="UP000470404">
    <property type="component" value="Unassembled WGS sequence"/>
</dbReference>
<feature type="transmembrane region" description="Helical" evidence="11">
    <location>
        <begin position="150"/>
        <end position="167"/>
    </location>
</feature>
<dbReference type="PROSITE" id="PS50893">
    <property type="entry name" value="ABC_TRANSPORTER_2"/>
    <property type="match status" value="1"/>
</dbReference>
<sequence length="640" mass="66790">MTTLAETQPQPVAGARRRALRTPLFVFAAGYLLLMALAAIAAPLLAPYDPVATDLDHVLSGPSLIHPLGTDQLGHDVLSRVIYGGRVTLSGVAEAVLTALVLGVTTGLLAGFAGGWVDRVLSWITDIVLAIPVIVTLLVVLAVVGSNETAAMIAVGVLGFPSLARVVRGATLTVRQELYITAARAFGLPDRTIMVRHVLPRVSAPIIVQTSLFAGGALLAETGLGYLGLGVQAPTPAWGNLVADASTVIAQQPWLLVPSGLVIGLAVLSFGLLGDAGRDTAADRRARSAQGRTRAAVREPAPRPDSTALLAVRDLTVGLPGQDGFTTAVDRLSIDLHPGETVGLVGESGCGKSLTGRGILDLLPAGARILGGGVWFDGTDLSALDGKGWQEFRGSRIALIAQDPMNGLDPTAPVGKQVDELVRRHTGRTGRAVRARTLELLADVRLPEPETVAAKYPHQLSGGMAQRVLIASALAGSPELLIADEPTTALDVTVQAEILRLLKDVQRANGMAVLLISHDLGVIAEVCDRAYVMYAGQIAESGAVAELFESPRHPYTAGLLGALPRRGTPRQPLTTIPGTVPEPGNWPPGCHFRQRCPLATAECAAVVPVAEPVPGHRTRCIHHDLAPASGGDHDRAEITA</sequence>
<dbReference type="PROSITE" id="PS00211">
    <property type="entry name" value="ABC_TRANSPORTER_1"/>
    <property type="match status" value="1"/>
</dbReference>
<organism evidence="14 15">
    <name type="scientific">Amycolatopsis rubida</name>
    <dbReference type="NCBI Taxonomy" id="112413"/>
    <lineage>
        <taxon>Bacteria</taxon>
        <taxon>Bacillati</taxon>
        <taxon>Actinomycetota</taxon>
        <taxon>Actinomycetes</taxon>
        <taxon>Pseudonocardiales</taxon>
        <taxon>Pseudonocardiaceae</taxon>
        <taxon>Amycolatopsis</taxon>
    </lineage>
</organism>
<evidence type="ECO:0000256" key="8">
    <source>
        <dbReference type="ARBA" id="ARBA00022840"/>
    </source>
</evidence>
<dbReference type="Pfam" id="PF08352">
    <property type="entry name" value="oligo_HPY"/>
    <property type="match status" value="1"/>
</dbReference>
<keyword evidence="4 11" id="KW-0813">Transport</keyword>
<feature type="domain" description="ABC transmembrane type-1" evidence="13">
    <location>
        <begin position="85"/>
        <end position="274"/>
    </location>
</feature>
<dbReference type="SUPFAM" id="SSF52540">
    <property type="entry name" value="P-loop containing nucleoside triphosphate hydrolases"/>
    <property type="match status" value="1"/>
</dbReference>
<dbReference type="Pfam" id="PF00005">
    <property type="entry name" value="ABC_tran"/>
    <property type="match status" value="1"/>
</dbReference>
<evidence type="ECO:0000256" key="5">
    <source>
        <dbReference type="ARBA" id="ARBA00022475"/>
    </source>
</evidence>
<dbReference type="RefSeq" id="WP_067594627.1">
    <property type="nucleotide sequence ID" value="NZ_JAAGNC010000075.1"/>
</dbReference>
<dbReference type="EMBL" id="JAAGNC010000075">
    <property type="protein sequence ID" value="NEC56678.1"/>
    <property type="molecule type" value="Genomic_DNA"/>
</dbReference>
<feature type="transmembrane region" description="Helical" evidence="11">
    <location>
        <begin position="95"/>
        <end position="116"/>
    </location>
</feature>
<keyword evidence="7" id="KW-0547">Nucleotide-binding</keyword>
<evidence type="ECO:0000256" key="9">
    <source>
        <dbReference type="ARBA" id="ARBA00022989"/>
    </source>
</evidence>
<comment type="similarity">
    <text evidence="11">Belongs to the binding-protein-dependent transport system permease family.</text>
</comment>
<evidence type="ECO:0000256" key="7">
    <source>
        <dbReference type="ARBA" id="ARBA00022741"/>
    </source>
</evidence>
<dbReference type="NCBIfam" id="TIGR01727">
    <property type="entry name" value="oligo_HPY"/>
    <property type="match status" value="1"/>
</dbReference>
<proteinExistence type="inferred from homology"/>
<dbReference type="InterPro" id="IPR000515">
    <property type="entry name" value="MetI-like"/>
</dbReference>